<dbReference type="AlphaFoldDB" id="A0A0F9UXU0"/>
<evidence type="ECO:0000313" key="1">
    <source>
        <dbReference type="EMBL" id="KKN92312.1"/>
    </source>
</evidence>
<gene>
    <name evidence="1" type="ORF">LCGC14_0208030</name>
</gene>
<organism evidence="1">
    <name type="scientific">marine sediment metagenome</name>
    <dbReference type="NCBI Taxonomy" id="412755"/>
    <lineage>
        <taxon>unclassified sequences</taxon>
        <taxon>metagenomes</taxon>
        <taxon>ecological metagenomes</taxon>
    </lineage>
</organism>
<protein>
    <submittedName>
        <fullName evidence="1">Uncharacterized protein</fullName>
    </submittedName>
</protein>
<accession>A0A0F9UXU0</accession>
<comment type="caution">
    <text evidence="1">The sequence shown here is derived from an EMBL/GenBank/DDBJ whole genome shotgun (WGS) entry which is preliminary data.</text>
</comment>
<name>A0A0F9UXU0_9ZZZZ</name>
<sequence>MSLSGLSLKADSHKEAIKATEVLFEEGKWGLHKPHPTSWADTEGWQSVISHDCKVSSAPCRMLIEHHSNKTACPYCAERMPPSIVALFKLQNGDIMK</sequence>
<dbReference type="EMBL" id="LAZR01000095">
    <property type="protein sequence ID" value="KKN92312.1"/>
    <property type="molecule type" value="Genomic_DNA"/>
</dbReference>
<reference evidence="1" key="1">
    <citation type="journal article" date="2015" name="Nature">
        <title>Complex archaea that bridge the gap between prokaryotes and eukaryotes.</title>
        <authorList>
            <person name="Spang A."/>
            <person name="Saw J.H."/>
            <person name="Jorgensen S.L."/>
            <person name="Zaremba-Niedzwiedzka K."/>
            <person name="Martijn J."/>
            <person name="Lind A.E."/>
            <person name="van Eijk R."/>
            <person name="Schleper C."/>
            <person name="Guy L."/>
            <person name="Ettema T.J."/>
        </authorList>
    </citation>
    <scope>NUCLEOTIDE SEQUENCE</scope>
</reference>
<proteinExistence type="predicted"/>